<evidence type="ECO:0000313" key="4">
    <source>
        <dbReference type="Proteomes" id="UP000708208"/>
    </source>
</evidence>
<comment type="caution">
    <text evidence="3">The sequence shown here is derived from an EMBL/GenBank/DDBJ whole genome shotgun (WGS) entry which is preliminary data.</text>
</comment>
<feature type="compositionally biased region" description="Pro residues" evidence="1">
    <location>
        <begin position="70"/>
        <end position="95"/>
    </location>
</feature>
<dbReference type="InterPro" id="IPR040479">
    <property type="entry name" value="CLIP_SPH_mas"/>
</dbReference>
<evidence type="ECO:0000256" key="1">
    <source>
        <dbReference type="SAM" id="MobiDB-lite"/>
    </source>
</evidence>
<evidence type="ECO:0000259" key="2">
    <source>
        <dbReference type="Pfam" id="PF18398"/>
    </source>
</evidence>
<dbReference type="OrthoDB" id="8122942at2759"/>
<dbReference type="Proteomes" id="UP000708208">
    <property type="component" value="Unassembled WGS sequence"/>
</dbReference>
<gene>
    <name evidence="3" type="ORF">AFUS01_LOCUS19382</name>
</gene>
<feature type="compositionally biased region" description="Basic and acidic residues" evidence="1">
    <location>
        <begin position="147"/>
        <end position="158"/>
    </location>
</feature>
<sequence>LFDSLTATVEANDCPGKCVHALTSTFMCDGIVKSNCPDGLRCCVERPPPPPPPPYTGNQSYYGGNGYPPWGRPPPPGWGPPPPPYYRPGPEPPQNEPEEAPASLRPPESVRPVSSTAPAEPMEDSEEAETAVNKHSEPIEDDEEEEAHLPEILTKDDVPVVPTTSPPVKQCPGICTAARMTVHCDGVLNIPNICQKNLKCCVDPDK</sequence>
<keyword evidence="4" id="KW-1185">Reference proteome</keyword>
<dbReference type="AlphaFoldDB" id="A0A8J2K7W7"/>
<organism evidence="3 4">
    <name type="scientific">Allacma fusca</name>
    <dbReference type="NCBI Taxonomy" id="39272"/>
    <lineage>
        <taxon>Eukaryota</taxon>
        <taxon>Metazoa</taxon>
        <taxon>Ecdysozoa</taxon>
        <taxon>Arthropoda</taxon>
        <taxon>Hexapoda</taxon>
        <taxon>Collembola</taxon>
        <taxon>Symphypleona</taxon>
        <taxon>Sminthuridae</taxon>
        <taxon>Allacma</taxon>
    </lineage>
</organism>
<proteinExistence type="predicted"/>
<feature type="non-terminal residue" evidence="3">
    <location>
        <position position="206"/>
    </location>
</feature>
<feature type="region of interest" description="Disordered" evidence="1">
    <location>
        <begin position="48"/>
        <end position="166"/>
    </location>
</feature>
<evidence type="ECO:0000313" key="3">
    <source>
        <dbReference type="EMBL" id="CAG7730762.1"/>
    </source>
</evidence>
<feature type="domain" description="Protein masquerade clip-domain" evidence="2">
    <location>
        <begin position="170"/>
        <end position="202"/>
    </location>
</feature>
<accession>A0A8J2K7W7</accession>
<feature type="non-terminal residue" evidence="3">
    <location>
        <position position="1"/>
    </location>
</feature>
<reference evidence="3" key="1">
    <citation type="submission" date="2021-06" db="EMBL/GenBank/DDBJ databases">
        <authorList>
            <person name="Hodson N. C."/>
            <person name="Mongue J. A."/>
            <person name="Jaron S. K."/>
        </authorList>
    </citation>
    <scope>NUCLEOTIDE SEQUENCE</scope>
</reference>
<dbReference type="Pfam" id="PF18398">
    <property type="entry name" value="CLIP_SPH_mas"/>
    <property type="match status" value="2"/>
</dbReference>
<name>A0A8J2K7W7_9HEXA</name>
<feature type="domain" description="Protein masquerade clip-domain" evidence="2">
    <location>
        <begin position="13"/>
        <end position="44"/>
    </location>
</feature>
<dbReference type="EMBL" id="CAJVCH010200002">
    <property type="protein sequence ID" value="CAG7730762.1"/>
    <property type="molecule type" value="Genomic_DNA"/>
</dbReference>
<protein>
    <recommendedName>
        <fullName evidence="2">Protein masquerade clip-domain domain-containing protein</fullName>
    </recommendedName>
</protein>